<dbReference type="AlphaFoldDB" id="A0A426WVV7"/>
<gene>
    <name evidence="1" type="ORF">B296_00057818</name>
</gene>
<feature type="non-terminal residue" evidence="1">
    <location>
        <position position="1"/>
    </location>
</feature>
<accession>A0A426WVV7</accession>
<sequence length="125" mass="14346">RSVFPALPRKFKILAIPDVLAHRKSYEHGFTKKYDGHKICAKSRTYSSFDQFFVHRLGNSIYWSFPSYLPTGSRTSMVSRKNTMVINFARSRVLSQVSIGFSCTISEIQNTGHSQRISPWEVVRA</sequence>
<reference evidence="1 2" key="1">
    <citation type="journal article" date="2014" name="Agronomy (Basel)">
        <title>A Draft Genome Sequence for Ensete ventricosum, the Drought-Tolerant Tree Against Hunger.</title>
        <authorList>
            <person name="Harrison J."/>
            <person name="Moore K.A."/>
            <person name="Paszkiewicz K."/>
            <person name="Jones T."/>
            <person name="Grant M."/>
            <person name="Ambacheew D."/>
            <person name="Muzemil S."/>
            <person name="Studholme D.J."/>
        </authorList>
    </citation>
    <scope>NUCLEOTIDE SEQUENCE [LARGE SCALE GENOMIC DNA]</scope>
</reference>
<protein>
    <submittedName>
        <fullName evidence="1">Uncharacterized protein</fullName>
    </submittedName>
</protein>
<comment type="caution">
    <text evidence="1">The sequence shown here is derived from an EMBL/GenBank/DDBJ whole genome shotgun (WGS) entry which is preliminary data.</text>
</comment>
<organism evidence="1 2">
    <name type="scientific">Ensete ventricosum</name>
    <name type="common">Abyssinian banana</name>
    <name type="synonym">Musa ensete</name>
    <dbReference type="NCBI Taxonomy" id="4639"/>
    <lineage>
        <taxon>Eukaryota</taxon>
        <taxon>Viridiplantae</taxon>
        <taxon>Streptophyta</taxon>
        <taxon>Embryophyta</taxon>
        <taxon>Tracheophyta</taxon>
        <taxon>Spermatophyta</taxon>
        <taxon>Magnoliopsida</taxon>
        <taxon>Liliopsida</taxon>
        <taxon>Zingiberales</taxon>
        <taxon>Musaceae</taxon>
        <taxon>Ensete</taxon>
    </lineage>
</organism>
<proteinExistence type="predicted"/>
<name>A0A426WVV7_ENSVE</name>
<dbReference type="Proteomes" id="UP000287651">
    <property type="component" value="Unassembled WGS sequence"/>
</dbReference>
<evidence type="ECO:0000313" key="1">
    <source>
        <dbReference type="EMBL" id="RRT31407.1"/>
    </source>
</evidence>
<dbReference type="EMBL" id="AMZH03040203">
    <property type="protein sequence ID" value="RRT31407.1"/>
    <property type="molecule type" value="Genomic_DNA"/>
</dbReference>
<evidence type="ECO:0000313" key="2">
    <source>
        <dbReference type="Proteomes" id="UP000287651"/>
    </source>
</evidence>